<dbReference type="GeneTree" id="ENSGT00530000063691"/>
<feature type="compositionally biased region" description="Low complexity" evidence="6">
    <location>
        <begin position="221"/>
        <end position="230"/>
    </location>
</feature>
<sequence length="736" mass="79641">MEEKEIVTKVSRKELRKQKLMEYLSAKGKWKPPNPKPYLRADCLVKKPVPSALEVVSDKENKVPADRFTHESTKIQTQKRFSDSRKVSVSANNLTGRHGAKQPSTTGGSAQRCQNHLPTRTATALSSGSNPTAASHLQKRPNTGAKNGHPIPSSGRASSNASGAAATKSNSRLNSSSKASWPRPMTAVSVRMSLGPMVKTKTGLVPAAIQPSDVQRHRNFTHTSATAADTTTKKMQSSTRASVSVSQKFTVTQSKPLRTTSLNNNQGAKVKVQNQGKCNSKPLLSRASRPPSKIPPSSGPRSTAAPLKPQGGGAAAAGRPAGRSTTHTSAITGQKERQPSQVAPQTSSRPASGCGSRAAGGAEKNRTCGGTDAERGRGSAMGPPAQTGSRRTGALGVSQTVPRPNRPISHTGHATNTKTPKVPVRVVPQTEGRKVTAAQEDRVRKLHEWREARGISYKRPPMPVKPQVRRTVAVAEPFWGSMSEEDEARSLIGAVDRSLADCIKLLEEGFPTDQVREVLSRLPPVSRKFAKYWICRARLMERDGHLDVLPVFEEAVGVVLEPLDELRTVVFQILKKRDEIKASAEGEEEEDATPACESGPERIRNPTTPPRPARALICGERGDSSVVKYKITSTPGGALSHQAEPARVNGQEVRFLTPVRRSVRIERSSLRYPAALQDHDVCVASYSDLISEEEGEEEEEEGGGAGRACQAPMYVYRQNEALEDRVFVRLVYDDAE</sequence>
<evidence type="ECO:0000256" key="1">
    <source>
        <dbReference type="ARBA" id="ARBA00004245"/>
    </source>
</evidence>
<feature type="compositionally biased region" description="Low complexity" evidence="6">
    <location>
        <begin position="347"/>
        <end position="362"/>
    </location>
</feature>
<dbReference type="GO" id="GO:0005813">
    <property type="term" value="C:centrosome"/>
    <property type="evidence" value="ECO:0007669"/>
    <property type="project" value="TreeGrafter"/>
</dbReference>
<keyword evidence="3" id="KW-0963">Cytoplasm</keyword>
<organism evidence="8 9">
    <name type="scientific">Gasterosteus aculeatus aculeatus</name>
    <name type="common">three-spined stickleback</name>
    <dbReference type="NCBI Taxonomy" id="481459"/>
    <lineage>
        <taxon>Eukaryota</taxon>
        <taxon>Metazoa</taxon>
        <taxon>Chordata</taxon>
        <taxon>Craniata</taxon>
        <taxon>Vertebrata</taxon>
        <taxon>Euteleostomi</taxon>
        <taxon>Actinopterygii</taxon>
        <taxon>Neopterygii</taxon>
        <taxon>Teleostei</taxon>
        <taxon>Neoteleostei</taxon>
        <taxon>Acanthomorphata</taxon>
        <taxon>Eupercaria</taxon>
        <taxon>Perciformes</taxon>
        <taxon>Cottioidei</taxon>
        <taxon>Gasterosteales</taxon>
        <taxon>Gasterosteidae</taxon>
        <taxon>Gasterosteus</taxon>
    </lineage>
</organism>
<dbReference type="Proteomes" id="UP000007635">
    <property type="component" value="Chromosome XIII"/>
</dbReference>
<keyword evidence="5" id="KW-0206">Cytoskeleton</keyword>
<evidence type="ECO:0000256" key="5">
    <source>
        <dbReference type="ARBA" id="ARBA00023212"/>
    </source>
</evidence>
<dbReference type="Ensembl" id="ENSGACT00000054707.1">
    <property type="protein sequence ID" value="ENSGACP00000053927.1"/>
    <property type="gene ID" value="ENSGACG00000026971.1"/>
</dbReference>
<dbReference type="RefSeq" id="XP_040052132.1">
    <property type="nucleotide sequence ID" value="XM_040196198.1"/>
</dbReference>
<dbReference type="CTD" id="150468"/>
<feature type="region of interest" description="Disordered" evidence="6">
    <location>
        <begin position="68"/>
        <end position="184"/>
    </location>
</feature>
<feature type="region of interest" description="Disordered" evidence="6">
    <location>
        <begin position="216"/>
        <end position="419"/>
    </location>
</feature>
<evidence type="ECO:0000256" key="3">
    <source>
        <dbReference type="ARBA" id="ARBA00022490"/>
    </source>
</evidence>
<comment type="similarity">
    <text evidence="2">Belongs to the CKAP2 family.</text>
</comment>
<name>A0AAQ4QU21_GASAC</name>
<reference evidence="8" key="2">
    <citation type="submission" date="2025-08" db="UniProtKB">
        <authorList>
            <consortium name="Ensembl"/>
        </authorList>
    </citation>
    <scope>IDENTIFICATION</scope>
</reference>
<dbReference type="KEGG" id="gat:120831068"/>
<feature type="domain" description="Cytoskeleton-associated protein 2 C-terminal" evidence="7">
    <location>
        <begin position="621"/>
        <end position="690"/>
    </location>
</feature>
<feature type="compositionally biased region" description="Polar residues" evidence="6">
    <location>
        <begin position="102"/>
        <end position="145"/>
    </location>
</feature>
<accession>A0AAQ4QU21</accession>
<evidence type="ECO:0000313" key="9">
    <source>
        <dbReference type="Proteomes" id="UP000007635"/>
    </source>
</evidence>
<reference evidence="8" key="3">
    <citation type="submission" date="2025-09" db="UniProtKB">
        <authorList>
            <consortium name="Ensembl"/>
        </authorList>
    </citation>
    <scope>IDENTIFICATION</scope>
</reference>
<dbReference type="GO" id="GO:0005829">
    <property type="term" value="C:cytosol"/>
    <property type="evidence" value="ECO:0007669"/>
    <property type="project" value="TreeGrafter"/>
</dbReference>
<feature type="region of interest" description="Disordered" evidence="6">
    <location>
        <begin position="582"/>
        <end position="613"/>
    </location>
</feature>
<reference evidence="8 9" key="1">
    <citation type="journal article" date="2021" name="G3 (Bethesda)">
        <title>Improved contiguity of the threespine stickleback genome using long-read sequencing.</title>
        <authorList>
            <person name="Nath S."/>
            <person name="Shaw D.E."/>
            <person name="White M.A."/>
        </authorList>
    </citation>
    <scope>NUCLEOTIDE SEQUENCE [LARGE SCALE GENOMIC DNA]</scope>
    <source>
        <strain evidence="8 9">Lake Benthic</strain>
    </source>
</reference>
<evidence type="ECO:0000313" key="8">
    <source>
        <dbReference type="Ensembl" id="ENSGACP00000053927.1"/>
    </source>
</evidence>
<evidence type="ECO:0000256" key="6">
    <source>
        <dbReference type="SAM" id="MobiDB-lite"/>
    </source>
</evidence>
<feature type="compositionally biased region" description="Polar residues" evidence="6">
    <location>
        <begin position="233"/>
        <end position="278"/>
    </location>
</feature>
<keyword evidence="9" id="KW-1185">Reference proteome</keyword>
<dbReference type="Pfam" id="PF15297">
    <property type="entry name" value="CKAP2_C"/>
    <property type="match status" value="2"/>
</dbReference>
<keyword evidence="4" id="KW-0597">Phosphoprotein</keyword>
<dbReference type="GeneID" id="120831068"/>
<dbReference type="GO" id="GO:0072686">
    <property type="term" value="C:mitotic spindle"/>
    <property type="evidence" value="ECO:0007669"/>
    <property type="project" value="TreeGrafter"/>
</dbReference>
<evidence type="ECO:0000256" key="4">
    <source>
        <dbReference type="ARBA" id="ARBA00022553"/>
    </source>
</evidence>
<proteinExistence type="inferred from homology"/>
<feature type="domain" description="Cytoskeleton-associated protein 2 C-terminal" evidence="7">
    <location>
        <begin position="437"/>
        <end position="591"/>
    </location>
</feature>
<feature type="compositionally biased region" description="Polar residues" evidence="6">
    <location>
        <begin position="323"/>
        <end position="332"/>
    </location>
</feature>
<protein>
    <submittedName>
        <fullName evidence="8">Cytoskeleton associated protein 2-like</fullName>
    </submittedName>
</protein>
<dbReference type="InterPro" id="IPR052855">
    <property type="entry name" value="CKAP2-like"/>
</dbReference>
<dbReference type="PANTHER" id="PTHR47078">
    <property type="entry name" value="CYTOSKELETON-ASSOCIATED PROTEIN 2-LIKE"/>
    <property type="match status" value="1"/>
</dbReference>
<dbReference type="InterPro" id="IPR029197">
    <property type="entry name" value="CKAP2_C"/>
</dbReference>
<evidence type="ECO:0000259" key="7">
    <source>
        <dbReference type="Pfam" id="PF15297"/>
    </source>
</evidence>
<comment type="subcellular location">
    <subcellularLocation>
        <location evidence="1">Cytoplasm</location>
        <location evidence="1">Cytoskeleton</location>
    </subcellularLocation>
</comment>
<feature type="compositionally biased region" description="Low complexity" evidence="6">
    <location>
        <begin position="153"/>
        <end position="180"/>
    </location>
</feature>
<dbReference type="PANTHER" id="PTHR47078:SF1">
    <property type="entry name" value="CYTOSKELETON-ASSOCIATED PROTEIN 2-LIKE"/>
    <property type="match status" value="1"/>
</dbReference>
<dbReference type="AlphaFoldDB" id="A0AAQ4QU21"/>
<evidence type="ECO:0000256" key="2">
    <source>
        <dbReference type="ARBA" id="ARBA00009468"/>
    </source>
</evidence>